<accession>A0AAD9XQN6</accession>
<keyword evidence="4" id="KW-0378">Hydrolase</keyword>
<dbReference type="InterPro" id="IPR005135">
    <property type="entry name" value="Endo/exonuclease/phosphatase"/>
</dbReference>
<feature type="domain" description="Endonuclease/exonuclease/phosphatase" evidence="6">
    <location>
        <begin position="1"/>
        <end position="141"/>
    </location>
</feature>
<sequence>MSWNIRGLGRQEKRRAVKNLVAKHNPSLFFLQETKLMHVDDKIIRSLGWNVLSKSMSVDSDGATGGLISLWSDDSFEIKACISNQRCIILVGELVKLNKEVVFCNVYAPSWDSEKAKLWDFIISAQKTLDMPWCIGGDFNSVLH</sequence>
<evidence type="ECO:0000256" key="1">
    <source>
        <dbReference type="ARBA" id="ARBA00001946"/>
    </source>
</evidence>
<dbReference type="AlphaFoldDB" id="A0AAD9XQN6"/>
<dbReference type="Proteomes" id="UP001280121">
    <property type="component" value="Unassembled WGS sequence"/>
</dbReference>
<dbReference type="InterPro" id="IPR004808">
    <property type="entry name" value="AP_endonuc_1"/>
</dbReference>
<evidence type="ECO:0000256" key="3">
    <source>
        <dbReference type="ARBA" id="ARBA00022723"/>
    </source>
</evidence>
<dbReference type="GO" id="GO:0008311">
    <property type="term" value="F:double-stranded DNA 3'-5' DNA exonuclease activity"/>
    <property type="evidence" value="ECO:0007669"/>
    <property type="project" value="TreeGrafter"/>
</dbReference>
<dbReference type="EMBL" id="JANJYI010000001">
    <property type="protein sequence ID" value="KAK2663407.1"/>
    <property type="molecule type" value="Genomic_DNA"/>
</dbReference>
<comment type="cofactor">
    <cofactor evidence="1">
        <name>Mg(2+)</name>
        <dbReference type="ChEBI" id="CHEBI:18420"/>
    </cofactor>
</comment>
<reference evidence="7" key="1">
    <citation type="journal article" date="2023" name="Plant J.">
        <title>Genome sequences and population genomics provide insights into the demographic history, inbreeding, and mutation load of two 'living fossil' tree species of Dipteronia.</title>
        <authorList>
            <person name="Feng Y."/>
            <person name="Comes H.P."/>
            <person name="Chen J."/>
            <person name="Zhu S."/>
            <person name="Lu R."/>
            <person name="Zhang X."/>
            <person name="Li P."/>
            <person name="Qiu J."/>
            <person name="Olsen K.M."/>
            <person name="Qiu Y."/>
        </authorList>
    </citation>
    <scope>NUCLEOTIDE SEQUENCE</scope>
    <source>
        <strain evidence="7">KIB01</strain>
    </source>
</reference>
<keyword evidence="3" id="KW-0479">Metal-binding</keyword>
<organism evidence="7 8">
    <name type="scientific">Dipteronia dyeriana</name>
    <dbReference type="NCBI Taxonomy" id="168575"/>
    <lineage>
        <taxon>Eukaryota</taxon>
        <taxon>Viridiplantae</taxon>
        <taxon>Streptophyta</taxon>
        <taxon>Embryophyta</taxon>
        <taxon>Tracheophyta</taxon>
        <taxon>Spermatophyta</taxon>
        <taxon>Magnoliopsida</taxon>
        <taxon>eudicotyledons</taxon>
        <taxon>Gunneridae</taxon>
        <taxon>Pentapetalae</taxon>
        <taxon>rosids</taxon>
        <taxon>malvids</taxon>
        <taxon>Sapindales</taxon>
        <taxon>Sapindaceae</taxon>
        <taxon>Hippocastanoideae</taxon>
        <taxon>Acereae</taxon>
        <taxon>Dipteronia</taxon>
    </lineage>
</organism>
<gene>
    <name evidence="7" type="ORF">Ddye_001981</name>
</gene>
<dbReference type="Pfam" id="PF03372">
    <property type="entry name" value="Exo_endo_phos"/>
    <property type="match status" value="1"/>
</dbReference>
<name>A0AAD9XQN6_9ROSI</name>
<comment type="caution">
    <text evidence="7">The sequence shown here is derived from an EMBL/GenBank/DDBJ whole genome shotgun (WGS) entry which is preliminary data.</text>
</comment>
<proteinExistence type="inferred from homology"/>
<evidence type="ECO:0000313" key="8">
    <source>
        <dbReference type="Proteomes" id="UP001280121"/>
    </source>
</evidence>
<comment type="similarity">
    <text evidence="2">Belongs to the DNA repair enzymes AP/ExoA family.</text>
</comment>
<protein>
    <recommendedName>
        <fullName evidence="6">Endonuclease/exonuclease/phosphatase domain-containing protein</fullName>
    </recommendedName>
</protein>
<dbReference type="PANTHER" id="PTHR22748:SF4">
    <property type="entry name" value="DNA-(APURINIC OR APYRIMIDINIC SITE) ENDONUCLEASE 2"/>
    <property type="match status" value="1"/>
</dbReference>
<dbReference type="GO" id="GO:0008081">
    <property type="term" value="F:phosphoric diester hydrolase activity"/>
    <property type="evidence" value="ECO:0007669"/>
    <property type="project" value="TreeGrafter"/>
</dbReference>
<dbReference type="GO" id="GO:0005634">
    <property type="term" value="C:nucleus"/>
    <property type="evidence" value="ECO:0007669"/>
    <property type="project" value="TreeGrafter"/>
</dbReference>
<evidence type="ECO:0000259" key="6">
    <source>
        <dbReference type="Pfam" id="PF03372"/>
    </source>
</evidence>
<evidence type="ECO:0000313" key="7">
    <source>
        <dbReference type="EMBL" id="KAK2663407.1"/>
    </source>
</evidence>
<evidence type="ECO:0000256" key="5">
    <source>
        <dbReference type="ARBA" id="ARBA00022842"/>
    </source>
</evidence>
<dbReference type="PANTHER" id="PTHR22748">
    <property type="entry name" value="AP ENDONUCLEASE"/>
    <property type="match status" value="1"/>
</dbReference>
<dbReference type="GO" id="GO:0046872">
    <property type="term" value="F:metal ion binding"/>
    <property type="evidence" value="ECO:0007669"/>
    <property type="project" value="UniProtKB-KW"/>
</dbReference>
<dbReference type="GO" id="GO:0006284">
    <property type="term" value="P:base-excision repair"/>
    <property type="evidence" value="ECO:0007669"/>
    <property type="project" value="TreeGrafter"/>
</dbReference>
<dbReference type="GO" id="GO:0003906">
    <property type="term" value="F:DNA-(apurinic or apyrimidinic site) endonuclease activity"/>
    <property type="evidence" value="ECO:0007669"/>
    <property type="project" value="TreeGrafter"/>
</dbReference>
<dbReference type="Gene3D" id="3.60.10.10">
    <property type="entry name" value="Endonuclease/exonuclease/phosphatase"/>
    <property type="match status" value="1"/>
</dbReference>
<evidence type="ECO:0000256" key="2">
    <source>
        <dbReference type="ARBA" id="ARBA00007092"/>
    </source>
</evidence>
<dbReference type="SUPFAM" id="SSF56219">
    <property type="entry name" value="DNase I-like"/>
    <property type="match status" value="1"/>
</dbReference>
<keyword evidence="5" id="KW-0460">Magnesium</keyword>
<keyword evidence="8" id="KW-1185">Reference proteome</keyword>
<evidence type="ECO:0000256" key="4">
    <source>
        <dbReference type="ARBA" id="ARBA00022801"/>
    </source>
</evidence>
<dbReference type="InterPro" id="IPR036691">
    <property type="entry name" value="Endo/exonu/phosph_ase_sf"/>
</dbReference>